<dbReference type="RefSeq" id="WP_093047060.1">
    <property type="nucleotide sequence ID" value="NZ_FOGT01000001.1"/>
</dbReference>
<protein>
    <recommendedName>
        <fullName evidence="12">Nitrate reductase</fullName>
        <ecNumber evidence="12">1.9.6.1</ecNumber>
    </recommendedName>
</protein>
<keyword evidence="16" id="KW-1185">Reference proteome</keyword>
<dbReference type="InterPro" id="IPR009010">
    <property type="entry name" value="Asp_de-COase-like_dom_sf"/>
</dbReference>
<dbReference type="PROSITE" id="PS51669">
    <property type="entry name" value="4FE4S_MOW_BIS_MGD"/>
    <property type="match status" value="1"/>
</dbReference>
<dbReference type="InterPro" id="IPR006311">
    <property type="entry name" value="TAT_signal"/>
</dbReference>
<feature type="binding site" evidence="12">
    <location>
        <position position="381"/>
    </location>
    <ligand>
        <name>Mo-bis(molybdopterin guanine dinucleotide)</name>
        <dbReference type="ChEBI" id="CHEBI:60539"/>
    </ligand>
</feature>
<evidence type="ECO:0000256" key="12">
    <source>
        <dbReference type="HAMAP-Rule" id="MF_01630"/>
    </source>
</evidence>
<proteinExistence type="inferred from homology"/>
<dbReference type="GO" id="GO:0005506">
    <property type="term" value="F:iron ion binding"/>
    <property type="evidence" value="ECO:0007669"/>
    <property type="project" value="UniProtKB-UniRule"/>
</dbReference>
<dbReference type="AlphaFoldDB" id="A0A1H9P233"/>
<dbReference type="InterPro" id="IPR006656">
    <property type="entry name" value="Mopterin_OxRdtase"/>
</dbReference>
<feature type="binding site" evidence="12">
    <location>
        <position position="89"/>
    </location>
    <ligand>
        <name>[4Fe-4S] cluster</name>
        <dbReference type="ChEBI" id="CHEBI:49883"/>
    </ligand>
</feature>
<dbReference type="GO" id="GO:0030151">
    <property type="term" value="F:molybdenum ion binding"/>
    <property type="evidence" value="ECO:0007669"/>
    <property type="project" value="InterPro"/>
</dbReference>
<feature type="binding site" evidence="12">
    <location>
        <position position="54"/>
    </location>
    <ligand>
        <name>[4Fe-4S] cluster</name>
        <dbReference type="ChEBI" id="CHEBI:49883"/>
    </ligand>
</feature>
<dbReference type="Pfam" id="PF00384">
    <property type="entry name" value="Molybdopterin"/>
    <property type="match status" value="1"/>
</dbReference>
<feature type="domain" description="4Fe-4S Mo/W bis-MGD-type" evidence="14">
    <location>
        <begin position="47"/>
        <end position="103"/>
    </location>
</feature>
<feature type="binding site" evidence="12">
    <location>
        <position position="819"/>
    </location>
    <ligand>
        <name>substrate</name>
    </ligand>
</feature>
<dbReference type="NCBIfam" id="NF010055">
    <property type="entry name" value="PRK13532.1"/>
    <property type="match status" value="1"/>
</dbReference>
<dbReference type="GO" id="GO:0050140">
    <property type="term" value="F:nitrate reductase (cytochrome) activity"/>
    <property type="evidence" value="ECO:0007669"/>
    <property type="project" value="UniProtKB-EC"/>
</dbReference>
<feature type="binding site" evidence="12">
    <location>
        <position position="377"/>
    </location>
    <ligand>
        <name>Mo-bis(molybdopterin guanine dinucleotide)</name>
        <dbReference type="ChEBI" id="CHEBI:60539"/>
    </ligand>
</feature>
<dbReference type="InterPro" id="IPR006657">
    <property type="entry name" value="MoPterin_dinucl-bd_dom"/>
</dbReference>
<comment type="PTM">
    <text evidence="12">Predicted to be exported by the Tat system. The position of the signal peptide cleavage has not been experimentally proven.</text>
</comment>
<comment type="cofactor">
    <cofactor evidence="12">
        <name>[4Fe-4S] cluster</name>
        <dbReference type="ChEBI" id="CHEBI:49883"/>
    </cofactor>
    <text evidence="12">Binds 1 [4Fe-4S] cluster.</text>
</comment>
<dbReference type="Proteomes" id="UP000198571">
    <property type="component" value="Unassembled WGS sequence"/>
</dbReference>
<evidence type="ECO:0000313" key="15">
    <source>
        <dbReference type="EMBL" id="SER42171.1"/>
    </source>
</evidence>
<keyword evidence="2 12" id="KW-0813">Transport</keyword>
<evidence type="ECO:0000256" key="10">
    <source>
        <dbReference type="ARBA" id="ARBA00023014"/>
    </source>
</evidence>
<evidence type="ECO:0000256" key="7">
    <source>
        <dbReference type="ARBA" id="ARBA00022982"/>
    </source>
</evidence>
<feature type="binding site" evidence="12">
    <location>
        <position position="182"/>
    </location>
    <ligand>
        <name>Mo-bis(molybdopterin guanine dinucleotide)</name>
        <dbReference type="ChEBI" id="CHEBI:60539"/>
    </ligand>
</feature>
<dbReference type="InterPro" id="IPR041957">
    <property type="entry name" value="CT_Nitrate-R-NapA-like"/>
</dbReference>
<evidence type="ECO:0000256" key="4">
    <source>
        <dbReference type="ARBA" id="ARBA00022505"/>
    </source>
</evidence>
<dbReference type="GO" id="GO:0006777">
    <property type="term" value="P:Mo-molybdopterin cofactor biosynthetic process"/>
    <property type="evidence" value="ECO:0007669"/>
    <property type="project" value="UniProtKB-UniRule"/>
</dbReference>
<feature type="binding site" evidence="12">
    <location>
        <begin position="518"/>
        <end position="519"/>
    </location>
    <ligand>
        <name>Mo-bis(molybdopterin guanine dinucleotide)</name>
        <dbReference type="ChEBI" id="CHEBI:60539"/>
    </ligand>
</feature>
<dbReference type="EC" id="1.9.6.1" evidence="12"/>
<feature type="binding site" evidence="12">
    <location>
        <position position="186"/>
    </location>
    <ligand>
        <name>Mo-bis(molybdopterin guanine dinucleotide)</name>
        <dbReference type="ChEBI" id="CHEBI:60539"/>
    </ligand>
</feature>
<dbReference type="SUPFAM" id="SSF53706">
    <property type="entry name" value="Formate dehydrogenase/DMSO reductase, domains 1-3"/>
    <property type="match status" value="1"/>
</dbReference>
<dbReference type="SMART" id="SM00926">
    <property type="entry name" value="Molybdop_Fe4S4"/>
    <property type="match status" value="1"/>
</dbReference>
<keyword evidence="5 12" id="KW-0479">Metal-binding</keyword>
<dbReference type="FunFam" id="2.40.40.20:FF:000005">
    <property type="entry name" value="Periplasmic nitrate reductase"/>
    <property type="match status" value="1"/>
</dbReference>
<evidence type="ECO:0000256" key="8">
    <source>
        <dbReference type="ARBA" id="ARBA00023002"/>
    </source>
</evidence>
<keyword evidence="9 12" id="KW-0408">Iron</keyword>
<dbReference type="GO" id="GO:0016020">
    <property type="term" value="C:membrane"/>
    <property type="evidence" value="ECO:0007669"/>
    <property type="project" value="TreeGrafter"/>
</dbReference>
<evidence type="ECO:0000256" key="1">
    <source>
        <dbReference type="ARBA" id="ARBA00008747"/>
    </source>
</evidence>
<dbReference type="GO" id="GO:0005576">
    <property type="term" value="C:extracellular region"/>
    <property type="evidence" value="ECO:0007669"/>
    <property type="project" value="UniProtKB-SubCell"/>
</dbReference>
<name>A0A1H9P233_9BACI</name>
<dbReference type="PROSITE" id="PS51318">
    <property type="entry name" value="TAT"/>
    <property type="match status" value="1"/>
</dbReference>
<gene>
    <name evidence="12" type="primary">napA</name>
    <name evidence="15" type="ORF">SAMN05518684_101110</name>
</gene>
<evidence type="ECO:0000256" key="11">
    <source>
        <dbReference type="ARBA" id="ARBA00023063"/>
    </source>
</evidence>
<dbReference type="NCBIfam" id="TIGR01409">
    <property type="entry name" value="TAT_signal_seq"/>
    <property type="match status" value="1"/>
</dbReference>
<dbReference type="PANTHER" id="PTHR43105:SF11">
    <property type="entry name" value="PERIPLASMIC NITRATE REDUCTASE"/>
    <property type="match status" value="1"/>
</dbReference>
<dbReference type="OrthoDB" id="9789468at2"/>
<evidence type="ECO:0000256" key="5">
    <source>
        <dbReference type="ARBA" id="ARBA00022723"/>
    </source>
</evidence>
<feature type="binding site" evidence="12">
    <location>
        <position position="568"/>
    </location>
    <ligand>
        <name>Mo-bis(molybdopterin guanine dinucleotide)</name>
        <dbReference type="ChEBI" id="CHEBI:60539"/>
    </ligand>
</feature>
<feature type="binding site" evidence="12">
    <location>
        <position position="844"/>
    </location>
    <ligand>
        <name>Mo-bis(molybdopterin guanine dinucleotide)</name>
        <dbReference type="ChEBI" id="CHEBI:60539"/>
    </ligand>
</feature>
<keyword evidence="7 12" id="KW-0249">Electron transport</keyword>
<feature type="binding site" evidence="12">
    <location>
        <position position="57"/>
    </location>
    <ligand>
        <name>[4Fe-4S] cluster</name>
        <dbReference type="ChEBI" id="CHEBI:49883"/>
    </ligand>
</feature>
<comment type="subunit">
    <text evidence="12">Component of the nitrate reductase NapAB complex composed of NapA and NapB.</text>
</comment>
<evidence type="ECO:0000259" key="14">
    <source>
        <dbReference type="PROSITE" id="PS51669"/>
    </source>
</evidence>
<evidence type="ECO:0000256" key="3">
    <source>
        <dbReference type="ARBA" id="ARBA00022485"/>
    </source>
</evidence>
<feature type="binding site" evidence="12">
    <location>
        <position position="157"/>
    </location>
    <ligand>
        <name>Mo-bis(molybdopterin guanine dinucleotide)</name>
        <dbReference type="ChEBI" id="CHEBI:60539"/>
    </ligand>
</feature>
<feature type="binding site" evidence="12">
    <location>
        <position position="91"/>
    </location>
    <ligand>
        <name>Mo-bis(molybdopterin guanine dinucleotide)</name>
        <dbReference type="ChEBI" id="CHEBI:60539"/>
    </ligand>
</feature>
<comment type="subcellular location">
    <subcellularLocation>
        <location evidence="12">Secreted</location>
    </subcellularLocation>
    <text evidence="12">Membrane-associated.</text>
</comment>
<sequence length="853" mass="96473">MKVSRRSLLKASAVTAALAAAGCSKPVVRETEQMRAAAEGKLSVEPDEWKTGVCRYCGTGCGVQIGIKEGKVISVKGDPENRSSKGLNCIKGYYLGKVMYGKDRLTKPLIREDNNKKGTMEGFREASWEEALDLIADNLRKSHEKDPQSIAFWGSGQQTIHEGYISSKLWKAGLLNNNIDPNARLCMASAVTGFMSTFQSDEPMGCYEDLDKADVFVTWGANMAEMHPVLYSRLLHRKQTADHVKHYDLTTRYSRTSEAAEETLIFRPQTDLAIANGIIRYLIEHEAYDKTFVEEHCQFKAGTEDLGHSLEDDYDETEKGAAATESWNVSFQEFKQMVDPYTLDYVEEISGVPREQLEALAKEFADPDKKIMSTWTMGVNQHTRGTWMNNLIYNIHLLTGKISKPGSGPFSLTGQPSACGTAREVGVFSHRLPADLVVNNPDHRRFAEMIWNLPEGYLEDISEPGFHTVKMFRELANGKVNFLWSMSNNWGQTMPKANRYRGVDEDGKGVLDAFIVVSEVYPTRSTEMANVVLPAAMWVEREGMFGNAERRNAIFEKCTEPPGEAKWDLWALVQVAKRVLEGKKIGGQDAFDLLFGKGGTDIWDDKTGDLKADQTEVCRNVWEEYRKFSSPHLHESIDVQELGEKLKTKAKQLAPYDEYLKQHGICWPVREVNGEWMETKWRYADGTQEEGFDQIGVKEFGEQGKYDKLSFYKSDDKKPSVIFRPFEDAPEIPDDNYPFWLCTGRVLEHWHSGSMTRRVPELHRAVPEAFCEIHPEDAERLEISEGDWVKVKTVRGETKVKATLNGRGKPPKGYLFVPFFAEETLINETTLDAYCPISKQPDYKKCAAKLEKA</sequence>
<keyword evidence="10 12" id="KW-0411">Iron-sulfur</keyword>
<dbReference type="Gene3D" id="3.30.200.210">
    <property type="match status" value="1"/>
</dbReference>
<dbReference type="InterPro" id="IPR006963">
    <property type="entry name" value="Mopterin_OxRdtase_4Fe-4S_dom"/>
</dbReference>
<comment type="function">
    <text evidence="12">Catalytic subunit of the nitrate reductase complex NapAB. Receives electrons from NapB and catalyzes the reduction of nitrate to nitrite.</text>
</comment>
<reference evidence="16" key="1">
    <citation type="submission" date="2016-10" db="EMBL/GenBank/DDBJ databases">
        <authorList>
            <person name="Varghese N."/>
            <person name="Submissions S."/>
        </authorList>
    </citation>
    <scope>NUCLEOTIDE SEQUENCE [LARGE SCALE GENOMIC DNA]</scope>
    <source>
        <strain evidence="16">S9</strain>
    </source>
</reference>
<dbReference type="InterPro" id="IPR019546">
    <property type="entry name" value="TAT_signal_bac_arc"/>
</dbReference>
<accession>A0A1H9P233</accession>
<comment type="caution">
    <text evidence="12">Lacks conserved residue(s) required for the propagation of feature annotation.</text>
</comment>
<dbReference type="CDD" id="cd02791">
    <property type="entry name" value="MopB_CT_Nitrate-R-NapA-like"/>
    <property type="match status" value="1"/>
</dbReference>
<dbReference type="PROSITE" id="PS51257">
    <property type="entry name" value="PROKAR_LIPOPROTEIN"/>
    <property type="match status" value="1"/>
</dbReference>
<feature type="binding site" evidence="12">
    <location>
        <begin position="269"/>
        <end position="271"/>
    </location>
    <ligand>
        <name>Mo-bis(molybdopterin guanine dinucleotide)</name>
        <dbReference type="ChEBI" id="CHEBI:60539"/>
    </ligand>
</feature>
<comment type="cofactor">
    <cofactor evidence="12">
        <name>Mo-bis(molybdopterin guanine dinucleotide)</name>
        <dbReference type="ChEBI" id="CHEBI:60539"/>
    </cofactor>
    <text evidence="12">Binds 1 molybdenum-bis(molybdopterin guanine dinucleotide) (Mo-bis-MGD) cofactor per subunit.</text>
</comment>
<keyword evidence="11 12" id="KW-0534">Nitrate assimilation</keyword>
<evidence type="ECO:0000256" key="13">
    <source>
        <dbReference type="SAM" id="SignalP"/>
    </source>
</evidence>
<dbReference type="GO" id="GO:0009055">
    <property type="term" value="F:electron transfer activity"/>
    <property type="evidence" value="ECO:0007669"/>
    <property type="project" value="UniProtKB-UniRule"/>
</dbReference>
<dbReference type="Gene3D" id="3.40.228.10">
    <property type="entry name" value="Dimethylsulfoxide Reductase, domain 2"/>
    <property type="match status" value="1"/>
</dbReference>
<keyword evidence="4 12" id="KW-0500">Molybdenum</keyword>
<dbReference type="NCBIfam" id="TIGR01706">
    <property type="entry name" value="NAPA"/>
    <property type="match status" value="1"/>
</dbReference>
<feature type="signal peptide" evidence="13">
    <location>
        <begin position="1"/>
        <end position="19"/>
    </location>
</feature>
<organism evidence="15 16">
    <name type="scientific">Salipaludibacillus aurantiacus</name>
    <dbReference type="NCBI Taxonomy" id="1601833"/>
    <lineage>
        <taxon>Bacteria</taxon>
        <taxon>Bacillati</taxon>
        <taxon>Bacillota</taxon>
        <taxon>Bacilli</taxon>
        <taxon>Bacillales</taxon>
        <taxon>Bacillaceae</taxon>
    </lineage>
</organism>
<feature type="binding site" evidence="12">
    <location>
        <position position="827"/>
    </location>
    <ligand>
        <name>Mo-bis(molybdopterin guanine dinucleotide)</name>
        <dbReference type="ChEBI" id="CHEBI:60539"/>
    </ligand>
</feature>
<evidence type="ECO:0000256" key="6">
    <source>
        <dbReference type="ARBA" id="ARBA00022729"/>
    </source>
</evidence>
<dbReference type="GO" id="GO:0051539">
    <property type="term" value="F:4 iron, 4 sulfur cluster binding"/>
    <property type="evidence" value="ECO:0007669"/>
    <property type="project" value="UniProtKB-KW"/>
</dbReference>
<feature type="binding site" evidence="12">
    <location>
        <begin position="219"/>
        <end position="226"/>
    </location>
    <ligand>
        <name>Mo-bis(molybdopterin guanine dinucleotide)</name>
        <dbReference type="ChEBI" id="CHEBI:60539"/>
    </ligand>
</feature>
<feature type="chain" id="PRO_5011629002" description="Nitrate reductase" evidence="13">
    <location>
        <begin position="20"/>
        <end position="853"/>
    </location>
</feature>
<dbReference type="STRING" id="1601833.SAMN05518684_101110"/>
<dbReference type="Gene3D" id="3.40.50.740">
    <property type="match status" value="1"/>
</dbReference>
<feature type="binding site" evidence="12">
    <location>
        <position position="489"/>
    </location>
    <ligand>
        <name>Mo-bis(molybdopterin guanine dinucleotide)</name>
        <dbReference type="ChEBI" id="CHEBI:60539"/>
    </ligand>
</feature>
<dbReference type="Pfam" id="PF04879">
    <property type="entry name" value="Molybdop_Fe4S4"/>
    <property type="match status" value="1"/>
</dbReference>
<comment type="catalytic activity">
    <reaction evidence="12">
        <text>2 Fe(II)-[cytochrome] + nitrate + 2 H(+) = 2 Fe(III)-[cytochrome] + nitrite + H2O</text>
        <dbReference type="Rhea" id="RHEA:12909"/>
        <dbReference type="Rhea" id="RHEA-COMP:11777"/>
        <dbReference type="Rhea" id="RHEA-COMP:11778"/>
        <dbReference type="ChEBI" id="CHEBI:15377"/>
        <dbReference type="ChEBI" id="CHEBI:15378"/>
        <dbReference type="ChEBI" id="CHEBI:16301"/>
        <dbReference type="ChEBI" id="CHEBI:17632"/>
        <dbReference type="ChEBI" id="CHEBI:29033"/>
        <dbReference type="ChEBI" id="CHEBI:29034"/>
        <dbReference type="EC" id="1.9.6.1"/>
    </reaction>
</comment>
<keyword evidence="8 12" id="KW-0560">Oxidoreductase</keyword>
<keyword evidence="6 12" id="KW-0732">Signal</keyword>
<feature type="binding site" evidence="12">
    <location>
        <position position="61"/>
    </location>
    <ligand>
        <name>[4Fe-4S] cluster</name>
        <dbReference type="ChEBI" id="CHEBI:49883"/>
    </ligand>
</feature>
<dbReference type="EMBL" id="FOGT01000001">
    <property type="protein sequence ID" value="SER42171.1"/>
    <property type="molecule type" value="Genomic_DNA"/>
</dbReference>
<dbReference type="HAMAP" id="MF_01630">
    <property type="entry name" value="Nitrate_reduct_NapA"/>
    <property type="match status" value="1"/>
</dbReference>
<dbReference type="Pfam" id="PF01568">
    <property type="entry name" value="Molydop_binding"/>
    <property type="match status" value="1"/>
</dbReference>
<dbReference type="GO" id="GO:0042128">
    <property type="term" value="P:nitrate assimilation"/>
    <property type="evidence" value="ECO:0007669"/>
    <property type="project" value="UniProtKB-UniRule"/>
</dbReference>
<comment type="similarity">
    <text evidence="1 12">Belongs to the prokaryotic molybdopterin-containing oxidoreductase family. NasA/NapA/NarB subfamily.</text>
</comment>
<feature type="binding site" evidence="12">
    <location>
        <begin position="743"/>
        <end position="752"/>
    </location>
    <ligand>
        <name>Mo-bis(molybdopterin guanine dinucleotide)</name>
        <dbReference type="ChEBI" id="CHEBI:60539"/>
    </ligand>
</feature>
<dbReference type="InterPro" id="IPR050123">
    <property type="entry name" value="Prok_molybdopt-oxidoreductase"/>
</dbReference>
<dbReference type="InterPro" id="IPR010051">
    <property type="entry name" value="Periplasm_NO3_reductase_lsu"/>
</dbReference>
<keyword evidence="3 12" id="KW-0004">4Fe-4S</keyword>
<dbReference type="SUPFAM" id="SSF50692">
    <property type="entry name" value="ADC-like"/>
    <property type="match status" value="1"/>
</dbReference>
<evidence type="ECO:0000256" key="2">
    <source>
        <dbReference type="ARBA" id="ARBA00022448"/>
    </source>
</evidence>
<dbReference type="GO" id="GO:0043546">
    <property type="term" value="F:molybdopterin cofactor binding"/>
    <property type="evidence" value="ECO:0007669"/>
    <property type="project" value="InterPro"/>
</dbReference>
<dbReference type="PANTHER" id="PTHR43105">
    <property type="entry name" value="RESPIRATORY NITRATE REDUCTASE"/>
    <property type="match status" value="1"/>
</dbReference>
<dbReference type="GO" id="GO:0009325">
    <property type="term" value="C:nitrate reductase complex"/>
    <property type="evidence" value="ECO:0007669"/>
    <property type="project" value="TreeGrafter"/>
</dbReference>
<evidence type="ECO:0000256" key="9">
    <source>
        <dbReference type="ARBA" id="ARBA00023004"/>
    </source>
</evidence>
<dbReference type="Gene3D" id="2.40.40.20">
    <property type="match status" value="1"/>
</dbReference>
<evidence type="ECO:0000313" key="16">
    <source>
        <dbReference type="Proteomes" id="UP000198571"/>
    </source>
</evidence>